<reference evidence="1" key="1">
    <citation type="submission" date="2022-07" db="EMBL/GenBank/DDBJ databases">
        <title>Fungi with potential for degradation of polypropylene.</title>
        <authorList>
            <person name="Gostincar C."/>
        </authorList>
    </citation>
    <scope>NUCLEOTIDE SEQUENCE</scope>
    <source>
        <strain evidence="1">EXF-13287</strain>
    </source>
</reference>
<organism evidence="1 2">
    <name type="scientific">Coniochaeta hoffmannii</name>
    <dbReference type="NCBI Taxonomy" id="91930"/>
    <lineage>
        <taxon>Eukaryota</taxon>
        <taxon>Fungi</taxon>
        <taxon>Dikarya</taxon>
        <taxon>Ascomycota</taxon>
        <taxon>Pezizomycotina</taxon>
        <taxon>Sordariomycetes</taxon>
        <taxon>Sordariomycetidae</taxon>
        <taxon>Coniochaetales</taxon>
        <taxon>Coniochaetaceae</taxon>
        <taxon>Coniochaeta</taxon>
    </lineage>
</organism>
<sequence>MPLKPTPEEVANYYLGLPSRPCLVARADYLDNPWEMQREDEHDVLKHIYPVARHPILSKLEEDVWVLELTAVLHPLHWNSLDLVRIGDGEKPSDNPVVIWLAVAPGTATFEEGWQAVSRVRKFLVQQRGGLEDVEVEIREAFVEDAATPVKSITSNFANQYPTLTSTLGQSVASSTTPKREGSLTCFVNLIKKKGNPPIKAALMSRHVVFKNDEPDYNYKTGMGTPKVDILMPGQRTLDMIVGESDAQAKFWKNWHGKDAVEEVLAEKFAADVHGLELPSARRLGHVLFAKSRRKESINHTGVFDHLPDVAVVELEPTRLGNEYHSLANTVYVSVTDLTEINRGLYNPQDMFHMPNDNLLHLRGIVPIEEICSPKAYEHNTKEHVLRVGKRGIGTGLT</sequence>
<comment type="caution">
    <text evidence="1">The sequence shown here is derived from an EMBL/GenBank/DDBJ whole genome shotgun (WGS) entry which is preliminary data.</text>
</comment>
<dbReference type="Proteomes" id="UP001174691">
    <property type="component" value="Unassembled WGS sequence"/>
</dbReference>
<evidence type="ECO:0000313" key="1">
    <source>
        <dbReference type="EMBL" id="KAJ9158325.1"/>
    </source>
</evidence>
<evidence type="ECO:0000313" key="2">
    <source>
        <dbReference type="Proteomes" id="UP001174691"/>
    </source>
</evidence>
<keyword evidence="2" id="KW-1185">Reference proteome</keyword>
<protein>
    <submittedName>
        <fullName evidence="1">Uncharacterized protein</fullName>
    </submittedName>
</protein>
<name>A0AA38S8R8_9PEZI</name>
<gene>
    <name evidence="1" type="ORF">NKR19_g3438</name>
</gene>
<accession>A0AA38S8R8</accession>
<proteinExistence type="predicted"/>
<dbReference type="AlphaFoldDB" id="A0AA38S8R8"/>
<dbReference type="EMBL" id="JANBVN010000038">
    <property type="protein sequence ID" value="KAJ9158325.1"/>
    <property type="molecule type" value="Genomic_DNA"/>
</dbReference>